<proteinExistence type="predicted"/>
<evidence type="ECO:0000313" key="2">
    <source>
        <dbReference type="Proteomes" id="UP000695562"/>
    </source>
</evidence>
<dbReference type="SUPFAM" id="SSF48403">
    <property type="entry name" value="Ankyrin repeat"/>
    <property type="match status" value="1"/>
</dbReference>
<gene>
    <name evidence="1" type="ORF">CYY_008446</name>
</gene>
<sequence length="589" mass="67408">MDNQEHLFFTRFSDISQIKDTQLLIDCYQRYKDKYTHSKRDLETSCALHNNWDGVKYFMEDQSIEWNPKVLKQACHAGKNDIVALYVQRVKTANYQTLYNAVIVNDIDLVKLVLKDNPAILSKESSDVKESVLLVAIRYGNTEIFKLIRECFEAVPLFFMRKHFIYSKELLMKMAYASAVSLEMYQFIHKEYDLEFCKKDHALQSVISFVCKDDTENLIREMLAKGSFSTEYANNIVLSALIFGYYNVYQLVKDQYQYTFVPPDGFNLPQIKGSFVDINITKFLVETVGIPVCVRDLKMATTSFAVFKYLYERVPNAAEIPYNIKKDVTFSACYSYTDSTSTGDALDLLHYLKQHSILNSEGWLSFVAEHPHRCTLGFLQLLFSLNPSIAPVEPKTLLRCAKKMQDFACFKYMYDKLVLPDTNLDHLMIKAARGARLQNLLYILFQSPPSANNLVKLLATASAGSVYILQHLIEHQYPLLKAQLAPSPLTVTQILSNAIRGNHYDCVHYMLSPSFPASLLELDSEGTILLGQSHNLPLVQLIYNHPKFHSSDFSLTLEYSRNSCLDIFHFLSEQGVQEIEQGIPHLVAA</sequence>
<name>A0A8J4PN76_9MYCE</name>
<dbReference type="InterPro" id="IPR036770">
    <property type="entry name" value="Ankyrin_rpt-contain_sf"/>
</dbReference>
<dbReference type="EMBL" id="AJWJ01000521">
    <property type="protein sequence ID" value="KAF2070238.1"/>
    <property type="molecule type" value="Genomic_DNA"/>
</dbReference>
<keyword evidence="2" id="KW-1185">Reference proteome</keyword>
<organism evidence="1 2">
    <name type="scientific">Polysphondylium violaceum</name>
    <dbReference type="NCBI Taxonomy" id="133409"/>
    <lineage>
        <taxon>Eukaryota</taxon>
        <taxon>Amoebozoa</taxon>
        <taxon>Evosea</taxon>
        <taxon>Eumycetozoa</taxon>
        <taxon>Dictyostelia</taxon>
        <taxon>Dictyosteliales</taxon>
        <taxon>Dictyosteliaceae</taxon>
        <taxon>Polysphondylium</taxon>
    </lineage>
</organism>
<comment type="caution">
    <text evidence="1">The sequence shown here is derived from an EMBL/GenBank/DDBJ whole genome shotgun (WGS) entry which is preliminary data.</text>
</comment>
<accession>A0A8J4PN76</accession>
<dbReference type="Proteomes" id="UP000695562">
    <property type="component" value="Unassembled WGS sequence"/>
</dbReference>
<dbReference type="AlphaFoldDB" id="A0A8J4PN76"/>
<evidence type="ECO:0000313" key="1">
    <source>
        <dbReference type="EMBL" id="KAF2070238.1"/>
    </source>
</evidence>
<evidence type="ECO:0008006" key="3">
    <source>
        <dbReference type="Google" id="ProtNLM"/>
    </source>
</evidence>
<reference evidence="1" key="1">
    <citation type="submission" date="2020-01" db="EMBL/GenBank/DDBJ databases">
        <title>Development of genomics and gene disruption for Polysphondylium violaceum indicates a role for the polyketide synthase stlB in stalk morphogenesis.</title>
        <authorList>
            <person name="Narita B."/>
            <person name="Kawabe Y."/>
            <person name="Kin K."/>
            <person name="Saito T."/>
            <person name="Gibbs R."/>
            <person name="Kuspa A."/>
            <person name="Muzny D."/>
            <person name="Queller D."/>
            <person name="Richards S."/>
            <person name="Strassman J."/>
            <person name="Sucgang R."/>
            <person name="Worley K."/>
            <person name="Schaap P."/>
        </authorList>
    </citation>
    <scope>NUCLEOTIDE SEQUENCE</scope>
    <source>
        <strain evidence="1">QSvi11</strain>
    </source>
</reference>
<protein>
    <recommendedName>
        <fullName evidence="3">Ankyrin repeat-containing protein</fullName>
    </recommendedName>
</protein>